<dbReference type="Pfam" id="PF24357">
    <property type="entry name" value="TMD0_ABC"/>
    <property type="match status" value="1"/>
</dbReference>
<sequence length="1415" mass="156378">MFFSACANANDQSLGPSVLGCRGDFDFTVKFEQLFFVLTPSVIFILLSLWRVYLLAQRPTIVDAPLLRLVKLVVLGLYTLLELSSLVIVTLFLFESDNVDIASSVLRLLTGFCMIGLSYFDHVKSARPSFLLDAYLFWTLLFDITQVRTFWLASQTRPEVILSAISTASLAIKVVILLLEIQRKPTWVNWDAKEHSPEETSSIFGLSVFFWLNRLFLDGYRKVLVIKDLYPLDQNISADRLSKRFTRKMSDARLTGYNPSLIKVLAQTLRMPLILPIPARLARIGFTFCQPFFINSLTTHLSQPESSFLANVRYGLVGASICIYFSIAISTAFYWYSHLRMLYMARACIVTAVYAKATEARENESAPLTLMSTDVERIMSGFKSLHDIWSNVIEVGLASWLLYNLLGSAFVAPIVIVLLCGSGVGVIALFMDRGQRMWMAAVQKRVALTSSVIATMKSTKLSGLTDPIARVVKKLRVDELKAGQNFRSLLLAAGVFAYIPLLVSPAVTFAVAQRNLDAAKLFTSVSYLLLMATPLNNLFQAFPLFVAALASLHRIDEFLQTKSRDDFRIISRESHDSTEKPSIDNSSGLSAVTIKNGSFGWEPDRMILKDINIEIPRGCLTVIVGPIASGKSSLCRALLGEIPYHRGTVAITGKLERVGYCNQTPFLFNGSIQENIVGYSPFDLERYAEVIDATMLGVDLETLPLKGMTNIGSNGTTLSGGQKQRVSLGRCLYLQSDLLVMDDVFSGLDADTEDLVFQRVFGANGILKRRGTTAVLCTHSVRYLPAAAHVIALAQDGSVAEQGMFDNLIANRSYIHSLGVKSSSLSLTDSDEIEPGTSSLRPPPTLAREMPSLSPVLEGNNQERLMGDKAAYMVYLKSMGMALVTCLFILGVLFAFFWKSLHDDALRTLMRAPLSFLATTDQGIITNLFSQDLNLIDNDLPHAFLNVITAVLVAIGQAAVIAISSPFLAISYPFLVAVLYGIQKFYLRTSRQLRLLDLEAKSPLYTHFLDTSYGVVTLRAFGFISEHRKKNRFFLDTSQRPAYLLVMIQQWLGLVLNFVVAIVAVMLTSLATNLRSDSGFTGASLVTLMGFGEMLKNVVTFYTLLETSLGAITRLKCFEKQAGSENKDWEDIIPPEEWPQKGQISFRRVSASYGTETRAEGPVMALKNIDLEISSGEKVAVCGRTGSGKSSLISLLMKLLDPADDTPENVFIDNTPLHRVDRLTLRRRIIAIPQDTVFLPDGSTFQENLDPFNVSSIADANDVLELVELGTFVRNCGGLKAGLIANKLSQGQRQLFSLARAILRRRARARSLGLGGGGTEGGILLLDEVSSSVDRETEKVMQRVISNEFKEYTVVAVSHHLDMIMDYDRVIVMDKGEIVEVGNPVNLAEETGTRFGKLRNIRMKYSKVGHGLGAA</sequence>
<dbReference type="PROSITE" id="PS00211">
    <property type="entry name" value="ABC_TRANSPORTER_1"/>
    <property type="match status" value="2"/>
</dbReference>
<feature type="transmembrane region" description="Helical" evidence="8">
    <location>
        <begin position="524"/>
        <end position="552"/>
    </location>
</feature>
<dbReference type="PANTHER" id="PTHR24223:SF345">
    <property type="entry name" value="ABC MULTIDRUG TRANSPORTER (EUROFUNG)"/>
    <property type="match status" value="1"/>
</dbReference>
<dbReference type="GO" id="GO:0016020">
    <property type="term" value="C:membrane"/>
    <property type="evidence" value="ECO:0007669"/>
    <property type="project" value="UniProtKB-SubCell"/>
</dbReference>
<dbReference type="InterPro" id="IPR017871">
    <property type="entry name" value="ABC_transporter-like_CS"/>
</dbReference>
<dbReference type="InterPro" id="IPR044726">
    <property type="entry name" value="ABCC_6TM_D2"/>
</dbReference>
<evidence type="ECO:0000259" key="10">
    <source>
        <dbReference type="PROSITE" id="PS50929"/>
    </source>
</evidence>
<dbReference type="Gene3D" id="3.40.50.300">
    <property type="entry name" value="P-loop containing nucleotide triphosphate hydrolases"/>
    <property type="match status" value="2"/>
</dbReference>
<dbReference type="FunFam" id="1.20.1560.10:FF:000055">
    <property type="entry name" value="ABC multidrug transporter (Eurofung)"/>
    <property type="match status" value="1"/>
</dbReference>
<feature type="transmembrane region" description="Helical" evidence="8">
    <location>
        <begin position="160"/>
        <end position="181"/>
    </location>
</feature>
<dbReference type="InterPro" id="IPR003439">
    <property type="entry name" value="ABC_transporter-like_ATP-bd"/>
</dbReference>
<dbReference type="GO" id="GO:0016887">
    <property type="term" value="F:ATP hydrolysis activity"/>
    <property type="evidence" value="ECO:0007669"/>
    <property type="project" value="InterPro"/>
</dbReference>
<dbReference type="PROSITE" id="PS50929">
    <property type="entry name" value="ABC_TM1F"/>
    <property type="match status" value="2"/>
</dbReference>
<feature type="domain" description="ABC transmembrane type-1" evidence="10">
    <location>
        <begin position="899"/>
        <end position="1107"/>
    </location>
</feature>
<feature type="transmembrane region" description="Helical" evidence="8">
    <location>
        <begin position="101"/>
        <end position="120"/>
    </location>
</feature>
<evidence type="ECO:0000256" key="4">
    <source>
        <dbReference type="ARBA" id="ARBA00022741"/>
    </source>
</evidence>
<dbReference type="InterPro" id="IPR027417">
    <property type="entry name" value="P-loop_NTPase"/>
</dbReference>
<dbReference type="SUPFAM" id="SSF90123">
    <property type="entry name" value="ABC transporter transmembrane region"/>
    <property type="match status" value="2"/>
</dbReference>
<evidence type="ECO:0000256" key="5">
    <source>
        <dbReference type="ARBA" id="ARBA00022840"/>
    </source>
</evidence>
<dbReference type="SMART" id="SM00382">
    <property type="entry name" value="AAA"/>
    <property type="match status" value="2"/>
</dbReference>
<evidence type="ECO:0000256" key="1">
    <source>
        <dbReference type="ARBA" id="ARBA00004141"/>
    </source>
</evidence>
<dbReference type="GO" id="GO:0140359">
    <property type="term" value="F:ABC-type transporter activity"/>
    <property type="evidence" value="ECO:0007669"/>
    <property type="project" value="InterPro"/>
</dbReference>
<evidence type="ECO:0000256" key="8">
    <source>
        <dbReference type="SAM" id="Phobius"/>
    </source>
</evidence>
<keyword evidence="12" id="KW-1185">Reference proteome</keyword>
<feature type="transmembrane region" description="Helical" evidence="8">
    <location>
        <begin position="489"/>
        <end position="512"/>
    </location>
</feature>
<dbReference type="PANTHER" id="PTHR24223">
    <property type="entry name" value="ATP-BINDING CASSETTE SUB-FAMILY C"/>
    <property type="match status" value="1"/>
</dbReference>
<evidence type="ECO:0000256" key="6">
    <source>
        <dbReference type="ARBA" id="ARBA00022989"/>
    </source>
</evidence>
<keyword evidence="5" id="KW-0067">ATP-binding</keyword>
<dbReference type="InterPro" id="IPR003593">
    <property type="entry name" value="AAA+_ATPase"/>
</dbReference>
<dbReference type="FunFam" id="1.20.1560.10:FF:000066">
    <property type="entry name" value="ABC multidrug transporter (Eurofung)"/>
    <property type="match status" value="1"/>
</dbReference>
<evidence type="ECO:0000256" key="2">
    <source>
        <dbReference type="ARBA" id="ARBA00022448"/>
    </source>
</evidence>
<feature type="domain" description="ABC transporter" evidence="9">
    <location>
        <begin position="1144"/>
        <end position="1400"/>
    </location>
</feature>
<feature type="transmembrane region" description="Helical" evidence="8">
    <location>
        <begin position="969"/>
        <end position="987"/>
    </location>
</feature>
<accession>A0AAX6MWK1</accession>
<organism evidence="11 12">
    <name type="scientific">Daldinia eschscholtzii</name>
    <dbReference type="NCBI Taxonomy" id="292717"/>
    <lineage>
        <taxon>Eukaryota</taxon>
        <taxon>Fungi</taxon>
        <taxon>Dikarya</taxon>
        <taxon>Ascomycota</taxon>
        <taxon>Pezizomycotina</taxon>
        <taxon>Sordariomycetes</taxon>
        <taxon>Xylariomycetidae</taxon>
        <taxon>Xylariales</taxon>
        <taxon>Hypoxylaceae</taxon>
        <taxon>Daldinia</taxon>
    </lineage>
</organism>
<evidence type="ECO:0000259" key="9">
    <source>
        <dbReference type="PROSITE" id="PS50893"/>
    </source>
</evidence>
<keyword evidence="2" id="KW-0813">Transport</keyword>
<keyword evidence="6 8" id="KW-1133">Transmembrane helix</keyword>
<feature type="transmembrane region" description="Helical" evidence="8">
    <location>
        <begin position="135"/>
        <end position="153"/>
    </location>
</feature>
<dbReference type="InterPro" id="IPR056227">
    <property type="entry name" value="TMD0_ABC"/>
</dbReference>
<evidence type="ECO:0000256" key="3">
    <source>
        <dbReference type="ARBA" id="ARBA00022692"/>
    </source>
</evidence>
<evidence type="ECO:0000313" key="12">
    <source>
        <dbReference type="Proteomes" id="UP001369815"/>
    </source>
</evidence>
<feature type="domain" description="ABC transporter" evidence="9">
    <location>
        <begin position="592"/>
        <end position="821"/>
    </location>
</feature>
<keyword evidence="3 8" id="KW-0812">Transmembrane</keyword>
<protein>
    <submittedName>
        <fullName evidence="11">Uncharacterized protein</fullName>
    </submittedName>
</protein>
<dbReference type="InterPro" id="IPR050173">
    <property type="entry name" value="ABC_transporter_C-like"/>
</dbReference>
<proteinExistence type="predicted"/>
<feature type="transmembrane region" description="Helical" evidence="8">
    <location>
        <begin position="874"/>
        <end position="898"/>
    </location>
</feature>
<evidence type="ECO:0000313" key="11">
    <source>
        <dbReference type="EMBL" id="KAK6956896.1"/>
    </source>
</evidence>
<dbReference type="InterPro" id="IPR044746">
    <property type="entry name" value="ABCC_6TM_D1"/>
</dbReference>
<dbReference type="Pfam" id="PF00664">
    <property type="entry name" value="ABC_membrane"/>
    <property type="match status" value="1"/>
</dbReference>
<comment type="caution">
    <text evidence="11">The sequence shown here is derived from an EMBL/GenBank/DDBJ whole genome shotgun (WGS) entry which is preliminary data.</text>
</comment>
<dbReference type="SUPFAM" id="SSF52540">
    <property type="entry name" value="P-loop containing nucleoside triphosphate hydrolases"/>
    <property type="match status" value="2"/>
</dbReference>
<dbReference type="CDD" id="cd18580">
    <property type="entry name" value="ABC_6TM_ABCC_D2"/>
    <property type="match status" value="1"/>
</dbReference>
<evidence type="ECO:0000256" key="7">
    <source>
        <dbReference type="ARBA" id="ARBA00023136"/>
    </source>
</evidence>
<dbReference type="Gene3D" id="1.20.1560.10">
    <property type="entry name" value="ABC transporter type 1, transmembrane domain"/>
    <property type="match status" value="2"/>
</dbReference>
<dbReference type="CDD" id="cd03250">
    <property type="entry name" value="ABCC_MRP_domain1"/>
    <property type="match status" value="1"/>
</dbReference>
<feature type="transmembrane region" description="Helical" evidence="8">
    <location>
        <begin position="409"/>
        <end position="430"/>
    </location>
</feature>
<feature type="transmembrane region" description="Helical" evidence="8">
    <location>
        <begin position="314"/>
        <end position="336"/>
    </location>
</feature>
<feature type="transmembrane region" description="Helical" evidence="8">
    <location>
        <begin position="73"/>
        <end position="94"/>
    </location>
</feature>
<dbReference type="CDD" id="cd18579">
    <property type="entry name" value="ABC_6TM_ABCC_D1"/>
    <property type="match status" value="1"/>
</dbReference>
<dbReference type="InterPro" id="IPR011527">
    <property type="entry name" value="ABC1_TM_dom"/>
</dbReference>
<keyword evidence="7 8" id="KW-0472">Membrane</keyword>
<feature type="transmembrane region" description="Helical" evidence="8">
    <location>
        <begin position="1042"/>
        <end position="1067"/>
    </location>
</feature>
<name>A0AAX6MWK1_9PEZI</name>
<dbReference type="Pfam" id="PF00005">
    <property type="entry name" value="ABC_tran"/>
    <property type="match status" value="2"/>
</dbReference>
<dbReference type="Proteomes" id="UP001369815">
    <property type="component" value="Unassembled WGS sequence"/>
</dbReference>
<reference evidence="11 12" key="1">
    <citation type="journal article" date="2024" name="Front Chem Biol">
        <title>Unveiling the potential of Daldinia eschscholtzii MFLUCC 19-0629 through bioactivity and bioinformatics studies for enhanced sustainable agriculture production.</title>
        <authorList>
            <person name="Brooks S."/>
            <person name="Weaver J.A."/>
            <person name="Klomchit A."/>
            <person name="Alharthi S.A."/>
            <person name="Onlamun T."/>
            <person name="Nurani R."/>
            <person name="Vong T.K."/>
            <person name="Alberti F."/>
            <person name="Greco C."/>
        </authorList>
    </citation>
    <scope>NUCLEOTIDE SEQUENCE [LARGE SCALE GENOMIC DNA]</scope>
    <source>
        <strain evidence="11">MFLUCC 19-0629</strain>
    </source>
</reference>
<comment type="subcellular location">
    <subcellularLocation>
        <location evidence="1">Membrane</location>
        <topology evidence="1">Multi-pass membrane protein</topology>
    </subcellularLocation>
</comment>
<dbReference type="InterPro" id="IPR036640">
    <property type="entry name" value="ABC1_TM_sf"/>
</dbReference>
<dbReference type="EMBL" id="JBANMG010000002">
    <property type="protein sequence ID" value="KAK6956896.1"/>
    <property type="molecule type" value="Genomic_DNA"/>
</dbReference>
<dbReference type="GO" id="GO:0005524">
    <property type="term" value="F:ATP binding"/>
    <property type="evidence" value="ECO:0007669"/>
    <property type="project" value="UniProtKB-KW"/>
</dbReference>
<keyword evidence="4" id="KW-0547">Nucleotide-binding</keyword>
<feature type="domain" description="ABC transmembrane type-1" evidence="10">
    <location>
        <begin position="281"/>
        <end position="547"/>
    </location>
</feature>
<gene>
    <name evidence="11" type="ORF">Daesc_002178</name>
</gene>
<dbReference type="PROSITE" id="PS50893">
    <property type="entry name" value="ABC_TRANSPORTER_2"/>
    <property type="match status" value="2"/>
</dbReference>
<feature type="transmembrane region" description="Helical" evidence="8">
    <location>
        <begin position="34"/>
        <end position="53"/>
    </location>
</feature>